<comment type="caution">
    <text evidence="3">The sequence shown here is derived from an EMBL/GenBank/DDBJ whole genome shotgun (WGS) entry which is preliminary data.</text>
</comment>
<evidence type="ECO:0000313" key="4">
    <source>
        <dbReference type="Proteomes" id="UP000603506"/>
    </source>
</evidence>
<dbReference type="Proteomes" id="UP000603506">
    <property type="component" value="Unassembled WGS sequence"/>
</dbReference>
<sequence length="370" mass="41930">MKISNFKAHHNTELPFAPLTLLTGINSSGKSTILQTLLLLRQSFKKNRLEKGLDLNAPLCDIGKVKDALYRASESEIISFTIETDETFIFAFDTKNKYEDTFVPADKLIKLPDSWQEFPLFTNDFQYLSSSRWANLNQYPIDTYAVEIERQISLEYGQGELVGHFLSFYGENRDFDIESDLLLHPSTTSRKLLDQTIAWEREISPRITIRPIQKEDKISIAYGYRSEREDSRPLENLQSKNVGYGISYSLSIVVALLSAKPGALLLIENPEAHLHPRGQSKLAELIALVAQSGVQVVVETHSDHLFNGILKAVAQNKIGRENVKVHFLELDDANISIHTEIDFSEKGRILNPRKGFFDQFDDDLDALLGL</sequence>
<dbReference type="PANTHER" id="PTHR43581">
    <property type="entry name" value="ATP/GTP PHOSPHATASE"/>
    <property type="match status" value="1"/>
</dbReference>
<name>A0ABS1YTN9_9FLAO</name>
<dbReference type="PIRSF" id="PIRSF034888">
    <property type="entry name" value="P-loop_UCP034888"/>
    <property type="match status" value="1"/>
</dbReference>
<organism evidence="3 4">
    <name type="scientific">Capnocytophaga genosp. AHN8471</name>
    <dbReference type="NCBI Taxonomy" id="327574"/>
    <lineage>
        <taxon>Bacteria</taxon>
        <taxon>Pseudomonadati</taxon>
        <taxon>Bacteroidota</taxon>
        <taxon>Flavobacteriia</taxon>
        <taxon>Flavobacteriales</taxon>
        <taxon>Flavobacteriaceae</taxon>
        <taxon>Capnocytophaga</taxon>
    </lineage>
</organism>
<dbReference type="Pfam" id="PF13304">
    <property type="entry name" value="AAA_21"/>
    <property type="match status" value="1"/>
</dbReference>
<feature type="domain" description="ATPase AAA-type core" evidence="2">
    <location>
        <begin position="19"/>
        <end position="306"/>
    </location>
</feature>
<feature type="domain" description="DUF3696" evidence="1">
    <location>
        <begin position="321"/>
        <end position="367"/>
    </location>
</feature>
<gene>
    <name evidence="3" type="ORF">JNB19_03250</name>
</gene>
<dbReference type="EMBL" id="JAEUAH010000003">
    <property type="protein sequence ID" value="MBM0649778.1"/>
    <property type="molecule type" value="Genomic_DNA"/>
</dbReference>
<keyword evidence="4" id="KW-1185">Reference proteome</keyword>
<dbReference type="Gene3D" id="3.40.50.300">
    <property type="entry name" value="P-loop containing nucleotide triphosphate hydrolases"/>
    <property type="match status" value="1"/>
</dbReference>
<proteinExistence type="predicted"/>
<dbReference type="PANTHER" id="PTHR43581:SF2">
    <property type="entry name" value="EXCINUCLEASE ATPASE SUBUNIT"/>
    <property type="match status" value="1"/>
</dbReference>
<dbReference type="InterPro" id="IPR051396">
    <property type="entry name" value="Bact_Antivir_Def_Nuclease"/>
</dbReference>
<accession>A0ABS1YTN9</accession>
<dbReference type="SUPFAM" id="SSF52540">
    <property type="entry name" value="P-loop containing nucleoside triphosphate hydrolases"/>
    <property type="match status" value="1"/>
</dbReference>
<evidence type="ECO:0000259" key="1">
    <source>
        <dbReference type="Pfam" id="PF12476"/>
    </source>
</evidence>
<dbReference type="InterPro" id="IPR014592">
    <property type="entry name" value="P-loop_UCP034888"/>
</dbReference>
<protein>
    <submittedName>
        <fullName evidence="3">DUF3696 domain-containing protein</fullName>
    </submittedName>
</protein>
<dbReference type="RefSeq" id="WP_238438514.1">
    <property type="nucleotide sequence ID" value="NZ_JAEUAH010000003.1"/>
</dbReference>
<reference evidence="3 4" key="1">
    <citation type="submission" date="2021-01" db="EMBL/GenBank/DDBJ databases">
        <title>Evidence that Capnocytophaga endodontalis is a later homotypic synonym for Capnocytophaga genospecies AHN8471, and request for opinion on proposed recognition of strain AHN8471 as type strain of the species.</title>
        <authorList>
            <person name="Nicholson A.C."/>
            <person name="Hopper C.L."/>
            <person name="Gulvik C.A."/>
            <person name="Mcquiston J.R."/>
            <person name="Lau E.F."/>
        </authorList>
    </citation>
    <scope>NUCLEOTIDE SEQUENCE [LARGE SCALE GENOMIC DNA]</scope>
    <source>
        <strain evidence="3 4">AHN9576</strain>
    </source>
</reference>
<evidence type="ECO:0000313" key="3">
    <source>
        <dbReference type="EMBL" id="MBM0649778.1"/>
    </source>
</evidence>
<dbReference type="InterPro" id="IPR003959">
    <property type="entry name" value="ATPase_AAA_core"/>
</dbReference>
<dbReference type="InterPro" id="IPR027417">
    <property type="entry name" value="P-loop_NTPase"/>
</dbReference>
<dbReference type="InterPro" id="IPR022532">
    <property type="entry name" value="DUF3696"/>
</dbReference>
<dbReference type="Pfam" id="PF12476">
    <property type="entry name" value="DUF3696"/>
    <property type="match status" value="1"/>
</dbReference>
<evidence type="ECO:0000259" key="2">
    <source>
        <dbReference type="Pfam" id="PF13304"/>
    </source>
</evidence>